<proteinExistence type="predicted"/>
<organism evidence="1 2">
    <name type="scientific">Draconibacterium halophilum</name>
    <dbReference type="NCBI Taxonomy" id="2706887"/>
    <lineage>
        <taxon>Bacteria</taxon>
        <taxon>Pseudomonadati</taxon>
        <taxon>Bacteroidota</taxon>
        <taxon>Bacteroidia</taxon>
        <taxon>Marinilabiliales</taxon>
        <taxon>Prolixibacteraceae</taxon>
        <taxon>Draconibacterium</taxon>
    </lineage>
</organism>
<dbReference type="Proteomes" id="UP000474630">
    <property type="component" value="Chromosome"/>
</dbReference>
<evidence type="ECO:0000313" key="2">
    <source>
        <dbReference type="Proteomes" id="UP000474630"/>
    </source>
</evidence>
<name>A0A6C0R802_9BACT</name>
<dbReference type="EMBL" id="CP048409">
    <property type="protein sequence ID" value="QIA06474.1"/>
    <property type="molecule type" value="Genomic_DNA"/>
</dbReference>
<gene>
    <name evidence="1" type="ORF">G0Q07_01435</name>
</gene>
<keyword evidence="2" id="KW-1185">Reference proteome</keyword>
<dbReference type="KEGG" id="drc:G0Q07_01435"/>
<reference evidence="1 2" key="1">
    <citation type="submission" date="2020-02" db="EMBL/GenBank/DDBJ databases">
        <title>Genome sequencing for Draconibacterium sp. strain M1.</title>
        <authorList>
            <person name="Park S.-J."/>
        </authorList>
    </citation>
    <scope>NUCLEOTIDE SEQUENCE [LARGE SCALE GENOMIC DNA]</scope>
    <source>
        <strain evidence="1 2">M1</strain>
    </source>
</reference>
<sequence>MKIHSKNWPNFVERFLQLKVTRFKFYHGENCGHTTFSIFADKVDEVTLEEFFQLEDARLPYFIKTPAGIFPKNVELGEGQNFVILVKFPSGNIIGLELCEKYGDTQKRICWIPKGLVETLNQGYYN</sequence>
<accession>A0A6C0R802</accession>
<dbReference type="AlphaFoldDB" id="A0A6C0R802"/>
<dbReference type="RefSeq" id="WP_163344406.1">
    <property type="nucleotide sequence ID" value="NZ_CP048409.1"/>
</dbReference>
<protein>
    <submittedName>
        <fullName evidence="1">Uncharacterized protein</fullName>
    </submittedName>
</protein>
<evidence type="ECO:0000313" key="1">
    <source>
        <dbReference type="EMBL" id="QIA06474.1"/>
    </source>
</evidence>